<name>A0A485N4I9_LYNPA</name>
<protein>
    <submittedName>
        <fullName evidence="2">Uncharacterized protein</fullName>
    </submittedName>
</protein>
<evidence type="ECO:0000313" key="2">
    <source>
        <dbReference type="EMBL" id="VFV28295.1"/>
    </source>
</evidence>
<sequence length="79" mass="8398">MQANNAKFKSARTKAIKALVKPKIPNSGSCKLNQSTCLHRSPQAWETCLCLHCQGSQTLPAKGQDQDQGLGSNQGPGCS</sequence>
<accession>A0A485N4I9</accession>
<dbReference type="AlphaFoldDB" id="A0A485N4I9"/>
<keyword evidence="3" id="KW-1185">Reference proteome</keyword>
<proteinExistence type="predicted"/>
<feature type="region of interest" description="Disordered" evidence="1">
    <location>
        <begin position="59"/>
        <end position="79"/>
    </location>
</feature>
<reference evidence="2 3" key="1">
    <citation type="submission" date="2019-01" db="EMBL/GenBank/DDBJ databases">
        <authorList>
            <person name="Alioto T."/>
            <person name="Alioto T."/>
        </authorList>
    </citation>
    <scope>NUCLEOTIDE SEQUENCE [LARGE SCALE GENOMIC DNA]</scope>
</reference>
<gene>
    <name evidence="2" type="ORF">LYPA_23C019174</name>
</gene>
<evidence type="ECO:0000256" key="1">
    <source>
        <dbReference type="SAM" id="MobiDB-lite"/>
    </source>
</evidence>
<organism evidence="2 3">
    <name type="scientific">Lynx pardinus</name>
    <name type="common">Iberian lynx</name>
    <name type="synonym">Felis pardina</name>
    <dbReference type="NCBI Taxonomy" id="191816"/>
    <lineage>
        <taxon>Eukaryota</taxon>
        <taxon>Metazoa</taxon>
        <taxon>Chordata</taxon>
        <taxon>Craniata</taxon>
        <taxon>Vertebrata</taxon>
        <taxon>Euteleostomi</taxon>
        <taxon>Mammalia</taxon>
        <taxon>Eutheria</taxon>
        <taxon>Laurasiatheria</taxon>
        <taxon>Carnivora</taxon>
        <taxon>Feliformia</taxon>
        <taxon>Felidae</taxon>
        <taxon>Felinae</taxon>
        <taxon>Lynx</taxon>
    </lineage>
</organism>
<dbReference type="Proteomes" id="UP000386466">
    <property type="component" value="Unassembled WGS sequence"/>
</dbReference>
<evidence type="ECO:0000313" key="3">
    <source>
        <dbReference type="Proteomes" id="UP000386466"/>
    </source>
</evidence>
<dbReference type="EMBL" id="CAAGRJ010011190">
    <property type="protein sequence ID" value="VFV28295.1"/>
    <property type="molecule type" value="Genomic_DNA"/>
</dbReference>